<dbReference type="EMBL" id="KL198011">
    <property type="protein sequence ID" value="KDQ24635.1"/>
    <property type="molecule type" value="Genomic_DNA"/>
</dbReference>
<evidence type="ECO:0000313" key="2">
    <source>
        <dbReference type="Proteomes" id="UP000027073"/>
    </source>
</evidence>
<protein>
    <submittedName>
        <fullName evidence="1">Uncharacterized protein</fullName>
    </submittedName>
</protein>
<organism evidence="1 2">
    <name type="scientific">Pleurotus ostreatus (strain PC15)</name>
    <name type="common">Oyster mushroom</name>
    <dbReference type="NCBI Taxonomy" id="1137138"/>
    <lineage>
        <taxon>Eukaryota</taxon>
        <taxon>Fungi</taxon>
        <taxon>Dikarya</taxon>
        <taxon>Basidiomycota</taxon>
        <taxon>Agaricomycotina</taxon>
        <taxon>Agaricomycetes</taxon>
        <taxon>Agaricomycetidae</taxon>
        <taxon>Agaricales</taxon>
        <taxon>Pleurotineae</taxon>
        <taxon>Pleurotaceae</taxon>
        <taxon>Pleurotus</taxon>
    </lineage>
</organism>
<reference evidence="2" key="1">
    <citation type="journal article" date="2014" name="Proc. Natl. Acad. Sci. U.S.A.">
        <title>Extensive sampling of basidiomycete genomes demonstrates inadequacy of the white-rot/brown-rot paradigm for wood decay fungi.</title>
        <authorList>
            <person name="Riley R."/>
            <person name="Salamov A.A."/>
            <person name="Brown D.W."/>
            <person name="Nagy L.G."/>
            <person name="Floudas D."/>
            <person name="Held B.W."/>
            <person name="Levasseur A."/>
            <person name="Lombard V."/>
            <person name="Morin E."/>
            <person name="Otillar R."/>
            <person name="Lindquist E.A."/>
            <person name="Sun H."/>
            <person name="LaButti K.M."/>
            <person name="Schmutz J."/>
            <person name="Jabbour D."/>
            <person name="Luo H."/>
            <person name="Baker S.E."/>
            <person name="Pisabarro A.G."/>
            <person name="Walton J.D."/>
            <person name="Blanchette R.A."/>
            <person name="Henrissat B."/>
            <person name="Martin F."/>
            <person name="Cullen D."/>
            <person name="Hibbett D.S."/>
            <person name="Grigoriev I.V."/>
        </authorList>
    </citation>
    <scope>NUCLEOTIDE SEQUENCE [LARGE SCALE GENOMIC DNA]</scope>
    <source>
        <strain evidence="2">PC15</strain>
    </source>
</reference>
<accession>A0A067NCF3</accession>
<gene>
    <name evidence="1" type="ORF">PLEOSDRAFT_1072279</name>
</gene>
<dbReference type="HOGENOM" id="CLU_2278630_0_0_1"/>
<dbReference type="InParanoid" id="A0A067NCF3"/>
<proteinExistence type="predicted"/>
<dbReference type="VEuPathDB" id="FungiDB:PLEOSDRAFT_1072279"/>
<dbReference type="Proteomes" id="UP000027073">
    <property type="component" value="Unassembled WGS sequence"/>
</dbReference>
<dbReference type="AlphaFoldDB" id="A0A067NCF3"/>
<evidence type="ECO:0000313" key="1">
    <source>
        <dbReference type="EMBL" id="KDQ24635.1"/>
    </source>
</evidence>
<sequence length="102" mass="11363">MCAYVELSMRTWKVYRQLTVSLKPLYAVGLQELEAQEPILLWQPPVWVQAAARRLPGGVPRPMEAMKVAKVWAYRPALASEAIPACPSPLAPPSPSHLCFVH</sequence>
<name>A0A067NCF3_PLEO1</name>